<dbReference type="InterPro" id="IPR003111">
    <property type="entry name" value="Lon_prtase_N"/>
</dbReference>
<dbReference type="OrthoDB" id="267517at2759"/>
<comment type="similarity">
    <text evidence="1">Belongs to the CRBN family.</text>
</comment>
<evidence type="ECO:0000313" key="11">
    <source>
        <dbReference type="Proteomes" id="UP000000226"/>
    </source>
</evidence>
<dbReference type="UniPathway" id="UPA00143"/>
<evidence type="ECO:0000313" key="10">
    <source>
        <dbReference type="EMBL" id="ESW09239.1"/>
    </source>
</evidence>
<name>V7AUJ2_PHAVU</name>
<dbReference type="Gramene" id="ESW09239">
    <property type="protein sequence ID" value="ESW09239"/>
    <property type="gene ID" value="PHAVU_009G111600g"/>
</dbReference>
<dbReference type="SUPFAM" id="SSF88697">
    <property type="entry name" value="PUA domain-like"/>
    <property type="match status" value="1"/>
</dbReference>
<evidence type="ECO:0000256" key="3">
    <source>
        <dbReference type="ARBA" id="ARBA00014394"/>
    </source>
</evidence>
<comment type="function">
    <text evidence="5">Substrate recognition component of a DCX (DDB1-CUL4-X-box) E3 protein ligase complex that mediates the ubiquitination and subsequent proteasomal degradation of target proteins. Has an essential role in mediating growth by negatively regulating insulin signaling. It also has a role in maintaining presynaptic function in the neuromuscular junction synapses of third-instar larvae.</text>
</comment>
<comment type="similarity">
    <text evidence="2">Belongs to the 4-toluene sulfonate uptake permease (TSUP) (TC 2.A.102) family.</text>
</comment>
<dbReference type="eggNOG" id="KOG1400">
    <property type="taxonomic scope" value="Eukaryota"/>
</dbReference>
<dbReference type="FunFam" id="2.30.130.40:FF:000009">
    <property type="entry name" value="ATP-dependent protease La domain-containing protein"/>
    <property type="match status" value="1"/>
</dbReference>
<dbReference type="SMR" id="V7AUJ2"/>
<feature type="domain" description="Lon N-terminal" evidence="8">
    <location>
        <begin position="102"/>
        <end position="434"/>
    </location>
</feature>
<evidence type="ECO:0000256" key="4">
    <source>
        <dbReference type="ARBA" id="ARBA00030079"/>
    </source>
</evidence>
<feature type="compositionally biased region" description="Acidic residues" evidence="7">
    <location>
        <begin position="259"/>
        <end position="270"/>
    </location>
</feature>
<dbReference type="GO" id="GO:0016567">
    <property type="term" value="P:protein ubiquitination"/>
    <property type="evidence" value="ECO:0007669"/>
    <property type="project" value="UniProtKB-UniPathway"/>
</dbReference>
<dbReference type="Gene3D" id="1.20.58.1480">
    <property type="match status" value="1"/>
</dbReference>
<dbReference type="InterPro" id="IPR034750">
    <property type="entry name" value="CULT"/>
</dbReference>
<reference evidence="11" key="1">
    <citation type="journal article" date="2014" name="Nat. Genet.">
        <title>A reference genome for common bean and genome-wide analysis of dual domestications.</title>
        <authorList>
            <person name="Schmutz J."/>
            <person name="McClean P.E."/>
            <person name="Mamidi S."/>
            <person name="Wu G.A."/>
            <person name="Cannon S.B."/>
            <person name="Grimwood J."/>
            <person name="Jenkins J."/>
            <person name="Shu S."/>
            <person name="Song Q."/>
            <person name="Chavarro C."/>
            <person name="Torres-Torres M."/>
            <person name="Geffroy V."/>
            <person name="Moghaddam S.M."/>
            <person name="Gao D."/>
            <person name="Abernathy B."/>
            <person name="Barry K."/>
            <person name="Blair M."/>
            <person name="Brick M.A."/>
            <person name="Chovatia M."/>
            <person name="Gepts P."/>
            <person name="Goodstein D.M."/>
            <person name="Gonzales M."/>
            <person name="Hellsten U."/>
            <person name="Hyten D.L."/>
            <person name="Jia G."/>
            <person name="Kelly J.D."/>
            <person name="Kudrna D."/>
            <person name="Lee R."/>
            <person name="Richard M.M."/>
            <person name="Miklas P.N."/>
            <person name="Osorno J.M."/>
            <person name="Rodrigues J."/>
            <person name="Thareau V."/>
            <person name="Urrea C.A."/>
            <person name="Wang M."/>
            <person name="Yu Y."/>
            <person name="Zhang M."/>
            <person name="Wing R.A."/>
            <person name="Cregan P.B."/>
            <person name="Rokhsar D.S."/>
            <person name="Jackson S.A."/>
        </authorList>
    </citation>
    <scope>NUCLEOTIDE SEQUENCE [LARGE SCALE GENOMIC DNA]</scope>
    <source>
        <strain evidence="11">cv. G19833</strain>
    </source>
</reference>
<dbReference type="Pfam" id="PF02190">
    <property type="entry name" value="LON_substr_bdg"/>
    <property type="match status" value="1"/>
</dbReference>
<dbReference type="InterPro" id="IPR046336">
    <property type="entry name" value="Lon_prtase_N_sf"/>
</dbReference>
<dbReference type="EMBL" id="CM002296">
    <property type="protein sequence ID" value="ESW09239.1"/>
    <property type="molecule type" value="Genomic_DNA"/>
</dbReference>
<protein>
    <recommendedName>
        <fullName evidence="3">Protein cereblon</fullName>
    </recommendedName>
    <alternativeName>
        <fullName evidence="4">Protein ohgata</fullName>
    </alternativeName>
</protein>
<evidence type="ECO:0000256" key="7">
    <source>
        <dbReference type="SAM" id="MobiDB-lite"/>
    </source>
</evidence>
<sequence>MDDDERERLLERERLQIQMIRQLDLEHLEVEEVDYSDEDEDADVEVDEEYAIFLSQLNSSSSPQSSEFTFDTYVTPLHTYLGDVEDTRHRTALLDGGAVLNIPLFCLRGVVLFPGATLPLRVIEPRLVAAVERALTQDDIPHTIGVIRIHRDTATRRTKSASVGTTAEIRQFGRLGNGSLNLVTRGQQRFRLRRFWNDVDGVPYGEIQIIEEDLPVRIPRDAFGKLAPLSNMPCSQAVSHTVSSPYSHAKIHRSKIEESDSEPDSEESFENELSLVERKIHLSVVGSRYVHDTMDESANSSDAKFMCKSDQEIRSNLDSRTGNCSTSGKQSWKNELNRCKHICAYSSHKISKAFWPHWTYRMFDSYLLAQRAADMWKQIVGVPNMESLIKKPDVLSFHIASKIPVSESTRQELLDIDGIAYRLRREIELLESIDLIRCKSCETTIAKRSDMLVMSSEGPLSAYVNSSGYVHEIMTFYKANGLSLIGPAVSEYSWFPGYAWTIANCATCKTQMGWLFTARSQKLKPNIFWGIRCCQLAEEKTQKPLA</sequence>
<evidence type="ECO:0000259" key="8">
    <source>
        <dbReference type="PROSITE" id="PS51787"/>
    </source>
</evidence>
<gene>
    <name evidence="10" type="ORF">PHAVU_009G111600g</name>
</gene>
<dbReference type="GO" id="GO:0031464">
    <property type="term" value="C:Cul4A-RING E3 ubiquitin ligase complex"/>
    <property type="evidence" value="ECO:0007669"/>
    <property type="project" value="TreeGrafter"/>
</dbReference>
<dbReference type="InterPro" id="IPR015947">
    <property type="entry name" value="PUA-like_sf"/>
</dbReference>
<dbReference type="CDD" id="cd15777">
    <property type="entry name" value="CRBN_C_like"/>
    <property type="match status" value="1"/>
</dbReference>
<evidence type="ECO:0000256" key="2">
    <source>
        <dbReference type="ARBA" id="ARBA00009142"/>
    </source>
</evidence>
<feature type="domain" description="CULT" evidence="9">
    <location>
        <begin position="433"/>
        <end position="540"/>
    </location>
</feature>
<evidence type="ECO:0000256" key="6">
    <source>
        <dbReference type="ARBA" id="ARBA00046796"/>
    </source>
</evidence>
<dbReference type="PANTHER" id="PTHR14255:SF4">
    <property type="entry name" value="PROTEIN CEREBLON"/>
    <property type="match status" value="1"/>
</dbReference>
<dbReference type="SMART" id="SM00464">
    <property type="entry name" value="LON"/>
    <property type="match status" value="1"/>
</dbReference>
<dbReference type="PROSITE" id="PS51787">
    <property type="entry name" value="LON_N"/>
    <property type="match status" value="1"/>
</dbReference>
<dbReference type="PROSITE" id="PS51788">
    <property type="entry name" value="CULT"/>
    <property type="match status" value="1"/>
</dbReference>
<evidence type="ECO:0000256" key="1">
    <source>
        <dbReference type="ARBA" id="ARBA00005293"/>
    </source>
</evidence>
<dbReference type="PANTHER" id="PTHR14255">
    <property type="entry name" value="CEREBLON"/>
    <property type="match status" value="1"/>
</dbReference>
<dbReference type="Gene3D" id="2.30.130.40">
    <property type="entry name" value="LON domain-like"/>
    <property type="match status" value="1"/>
</dbReference>
<evidence type="ECO:0000259" key="9">
    <source>
        <dbReference type="PROSITE" id="PS51788"/>
    </source>
</evidence>
<proteinExistence type="inferred from homology"/>
<dbReference type="STRING" id="3885.V7AUJ2"/>
<dbReference type="OMA" id="AYQMYDS"/>
<dbReference type="FunFam" id="2.170.150.20:FF:000005">
    <property type="entry name" value="Blast:Protein cereblon homolog"/>
    <property type="match status" value="1"/>
</dbReference>
<accession>V7AUJ2</accession>
<organism evidence="10 11">
    <name type="scientific">Phaseolus vulgaris</name>
    <name type="common">Kidney bean</name>
    <name type="synonym">French bean</name>
    <dbReference type="NCBI Taxonomy" id="3885"/>
    <lineage>
        <taxon>Eukaryota</taxon>
        <taxon>Viridiplantae</taxon>
        <taxon>Streptophyta</taxon>
        <taxon>Embryophyta</taxon>
        <taxon>Tracheophyta</taxon>
        <taxon>Spermatophyta</taxon>
        <taxon>Magnoliopsida</taxon>
        <taxon>eudicotyledons</taxon>
        <taxon>Gunneridae</taxon>
        <taxon>Pentapetalae</taxon>
        <taxon>rosids</taxon>
        <taxon>fabids</taxon>
        <taxon>Fabales</taxon>
        <taxon>Fabaceae</taxon>
        <taxon>Papilionoideae</taxon>
        <taxon>50 kb inversion clade</taxon>
        <taxon>NPAAA clade</taxon>
        <taxon>indigoferoid/millettioid clade</taxon>
        <taxon>Phaseoleae</taxon>
        <taxon>Phaseolus</taxon>
    </lineage>
</organism>
<dbReference type="Proteomes" id="UP000000226">
    <property type="component" value="Chromosome 9"/>
</dbReference>
<dbReference type="PhylomeDB" id="V7AUJ2"/>
<dbReference type="Gene3D" id="2.170.150.20">
    <property type="entry name" value="Peptide methionine sulfoxide reductase"/>
    <property type="match status" value="1"/>
</dbReference>
<comment type="subunit">
    <text evidence="6">Likely a component of a DCX (DDB1-CUL4-X-box) protein ligase complex. May interact with pic/DDB1.</text>
</comment>
<dbReference type="AlphaFoldDB" id="V7AUJ2"/>
<dbReference type="FunFam" id="1.20.58.1480:FF:000007">
    <property type="entry name" value="Lon protease homolog"/>
    <property type="match status" value="1"/>
</dbReference>
<evidence type="ECO:0000256" key="5">
    <source>
        <dbReference type="ARBA" id="ARBA00046075"/>
    </source>
</evidence>
<keyword evidence="11" id="KW-1185">Reference proteome</keyword>
<feature type="region of interest" description="Disordered" evidence="7">
    <location>
        <begin position="247"/>
        <end position="270"/>
    </location>
</feature>